<protein>
    <submittedName>
        <fullName evidence="2">Uncharacterized protein</fullName>
    </submittedName>
</protein>
<dbReference type="RefSeq" id="WP_289470344.1">
    <property type="nucleotide sequence ID" value="NZ_JAUCMM010000006.1"/>
</dbReference>
<evidence type="ECO:0000256" key="1">
    <source>
        <dbReference type="SAM" id="MobiDB-lite"/>
    </source>
</evidence>
<sequence length="150" mass="17183">MIPQQPRFVQITHADVMAAQRAEKDTEQSREVDVEREHNRRARERTFAVVDAIAPAPKRYRYGIRVEERGNVSQTFACNCGKHSHGHGKPEHPDAFGSIIEPTRFEVAPTQRVKKPDAAAGLAIQRRADALAQRVRDSRRQRPTIDRKRR</sequence>
<organism evidence="2 3">
    <name type="scientific">Curtobacterium subtropicum</name>
    <dbReference type="NCBI Taxonomy" id="3055138"/>
    <lineage>
        <taxon>Bacteria</taxon>
        <taxon>Bacillati</taxon>
        <taxon>Actinomycetota</taxon>
        <taxon>Actinomycetes</taxon>
        <taxon>Micrococcales</taxon>
        <taxon>Microbacteriaceae</taxon>
        <taxon>Curtobacterium</taxon>
    </lineage>
</organism>
<feature type="region of interest" description="Disordered" evidence="1">
    <location>
        <begin position="20"/>
        <end position="40"/>
    </location>
</feature>
<proteinExistence type="predicted"/>
<evidence type="ECO:0000313" key="3">
    <source>
        <dbReference type="Proteomes" id="UP001235720"/>
    </source>
</evidence>
<keyword evidence="3" id="KW-1185">Reference proteome</keyword>
<dbReference type="EMBL" id="JAUCMM010000006">
    <property type="protein sequence ID" value="MDM7888736.1"/>
    <property type="molecule type" value="Genomic_DNA"/>
</dbReference>
<dbReference type="Proteomes" id="UP001235720">
    <property type="component" value="Unassembled WGS sequence"/>
</dbReference>
<name>A0ABT7TGR3_9MICO</name>
<reference evidence="2 3" key="1">
    <citation type="submission" date="2023-06" db="EMBL/GenBank/DDBJ databases">
        <authorList>
            <person name="Feng G."/>
            <person name="Li J."/>
            <person name="Zhu H."/>
        </authorList>
    </citation>
    <scope>NUCLEOTIDE SEQUENCE [LARGE SCALE GENOMIC DNA]</scope>
    <source>
        <strain evidence="2 3">RHCJP20</strain>
    </source>
</reference>
<comment type="caution">
    <text evidence="2">The sequence shown here is derived from an EMBL/GenBank/DDBJ whole genome shotgun (WGS) entry which is preliminary data.</text>
</comment>
<feature type="compositionally biased region" description="Basic and acidic residues" evidence="1">
    <location>
        <begin position="21"/>
        <end position="38"/>
    </location>
</feature>
<evidence type="ECO:0000313" key="2">
    <source>
        <dbReference type="EMBL" id="MDM7888736.1"/>
    </source>
</evidence>
<feature type="region of interest" description="Disordered" evidence="1">
    <location>
        <begin position="131"/>
        <end position="150"/>
    </location>
</feature>
<accession>A0ABT7TGR3</accession>
<gene>
    <name evidence="2" type="ORF">QUG98_09745</name>
</gene>